<proteinExistence type="predicted"/>
<keyword evidence="3" id="KW-1185">Reference proteome</keyword>
<reference evidence="2 3" key="2">
    <citation type="journal article" date="2022" name="Mol. Biol. Evol.">
        <title>Comparative Genomics Reveals Insights into the Divergent Evolution of Astigmatic Mites and Household Pest Adaptations.</title>
        <authorList>
            <person name="Xiong Q."/>
            <person name="Wan A.T."/>
            <person name="Liu X."/>
            <person name="Fung C.S."/>
            <person name="Xiao X."/>
            <person name="Malainual N."/>
            <person name="Hou J."/>
            <person name="Wang L."/>
            <person name="Wang M."/>
            <person name="Yang K.Y."/>
            <person name="Cui Y."/>
            <person name="Leung E.L."/>
            <person name="Nong W."/>
            <person name="Shin S.K."/>
            <person name="Au S.W."/>
            <person name="Jeong K.Y."/>
            <person name="Chew F.T."/>
            <person name="Hui J.H."/>
            <person name="Leung T.F."/>
            <person name="Tungtrongchitr A."/>
            <person name="Zhong N."/>
            <person name="Liu Z."/>
            <person name="Tsui S.K."/>
        </authorList>
    </citation>
    <scope>NUCLEOTIDE SEQUENCE [LARGE SCALE GENOMIC DNA]</scope>
    <source>
        <strain evidence="2">Derp</strain>
    </source>
</reference>
<gene>
    <name evidence="2" type="ORF">DERP_010114</name>
</gene>
<comment type="caution">
    <text evidence="2">The sequence shown here is derived from an EMBL/GenBank/DDBJ whole genome shotgun (WGS) entry which is preliminary data.</text>
</comment>
<dbReference type="Proteomes" id="UP000887458">
    <property type="component" value="Unassembled WGS sequence"/>
</dbReference>
<protein>
    <submittedName>
        <fullName evidence="2">Uncharacterized protein</fullName>
    </submittedName>
</protein>
<organism evidence="2 3">
    <name type="scientific">Dermatophagoides pteronyssinus</name>
    <name type="common">European house dust mite</name>
    <dbReference type="NCBI Taxonomy" id="6956"/>
    <lineage>
        <taxon>Eukaryota</taxon>
        <taxon>Metazoa</taxon>
        <taxon>Ecdysozoa</taxon>
        <taxon>Arthropoda</taxon>
        <taxon>Chelicerata</taxon>
        <taxon>Arachnida</taxon>
        <taxon>Acari</taxon>
        <taxon>Acariformes</taxon>
        <taxon>Sarcoptiformes</taxon>
        <taxon>Astigmata</taxon>
        <taxon>Psoroptidia</taxon>
        <taxon>Analgoidea</taxon>
        <taxon>Pyroglyphidae</taxon>
        <taxon>Dermatophagoidinae</taxon>
        <taxon>Dermatophagoides</taxon>
    </lineage>
</organism>
<reference evidence="2 3" key="1">
    <citation type="journal article" date="2018" name="J. Allergy Clin. Immunol.">
        <title>High-quality assembly of Dermatophagoides pteronyssinus genome and transcriptome reveals a wide range of novel allergens.</title>
        <authorList>
            <person name="Liu X.Y."/>
            <person name="Yang K.Y."/>
            <person name="Wang M.Q."/>
            <person name="Kwok J.S."/>
            <person name="Zeng X."/>
            <person name="Yang Z."/>
            <person name="Xiao X.J."/>
            <person name="Lau C.P."/>
            <person name="Li Y."/>
            <person name="Huang Z.M."/>
            <person name="Ba J.G."/>
            <person name="Yim A.K."/>
            <person name="Ouyang C.Y."/>
            <person name="Ngai S.M."/>
            <person name="Chan T.F."/>
            <person name="Leung E.L."/>
            <person name="Liu L."/>
            <person name="Liu Z.G."/>
            <person name="Tsui S.K."/>
        </authorList>
    </citation>
    <scope>NUCLEOTIDE SEQUENCE [LARGE SCALE GENOMIC DNA]</scope>
    <source>
        <strain evidence="2">Derp</strain>
    </source>
</reference>
<evidence type="ECO:0000313" key="3">
    <source>
        <dbReference type="Proteomes" id="UP000887458"/>
    </source>
</evidence>
<evidence type="ECO:0000256" key="1">
    <source>
        <dbReference type="SAM" id="MobiDB-lite"/>
    </source>
</evidence>
<feature type="region of interest" description="Disordered" evidence="1">
    <location>
        <begin position="1"/>
        <end position="38"/>
    </location>
</feature>
<evidence type="ECO:0000313" key="2">
    <source>
        <dbReference type="EMBL" id="KAH9421173.1"/>
    </source>
</evidence>
<accession>A0ABQ8JFG7</accession>
<sequence>MALDNFLIPENKKTQPHSDRQTNKQKTDTKNSTGMNEEAPEIFGRNSYILI</sequence>
<feature type="non-terminal residue" evidence="2">
    <location>
        <position position="51"/>
    </location>
</feature>
<dbReference type="EMBL" id="NJHN03000046">
    <property type="protein sequence ID" value="KAH9421173.1"/>
    <property type="molecule type" value="Genomic_DNA"/>
</dbReference>
<feature type="compositionally biased region" description="Basic and acidic residues" evidence="1">
    <location>
        <begin position="10"/>
        <end position="29"/>
    </location>
</feature>
<name>A0ABQ8JFG7_DERPT</name>